<keyword evidence="2" id="KW-0067">ATP-binding</keyword>
<organism evidence="5 6">
    <name type="scientific">Oligella urethralis DNF00040</name>
    <dbReference type="NCBI Taxonomy" id="1401065"/>
    <lineage>
        <taxon>Bacteria</taxon>
        <taxon>Pseudomonadati</taxon>
        <taxon>Pseudomonadota</taxon>
        <taxon>Betaproteobacteria</taxon>
        <taxon>Burkholderiales</taxon>
        <taxon>Alcaligenaceae</taxon>
        <taxon>Oligella</taxon>
    </lineage>
</organism>
<evidence type="ECO:0000313" key="5">
    <source>
        <dbReference type="EMBL" id="KGF28464.1"/>
    </source>
</evidence>
<keyword evidence="5" id="KW-0132">Cell division</keyword>
<dbReference type="OrthoDB" id="9813719at2"/>
<dbReference type="PROSITE" id="PS51459">
    <property type="entry name" value="FIDO"/>
    <property type="match status" value="1"/>
</dbReference>
<evidence type="ECO:0000256" key="1">
    <source>
        <dbReference type="PIRSR" id="PIRSR640198-1"/>
    </source>
</evidence>
<gene>
    <name evidence="5" type="ORF">HMPREF2130_09335</name>
</gene>
<evidence type="ECO:0000259" key="4">
    <source>
        <dbReference type="PROSITE" id="PS51459"/>
    </source>
</evidence>
<comment type="caution">
    <text evidence="5">The sequence shown here is derived from an EMBL/GenBank/DDBJ whole genome shotgun (WGS) entry which is preliminary data.</text>
</comment>
<proteinExistence type="predicted"/>
<protein>
    <submittedName>
        <fullName evidence="5">Cell division protein Fic</fullName>
    </submittedName>
</protein>
<dbReference type="RefSeq" id="WP_036560288.1">
    <property type="nucleotide sequence ID" value="NZ_JRNI01000049.1"/>
</dbReference>
<feature type="active site" evidence="1">
    <location>
        <position position="168"/>
    </location>
</feature>
<feature type="binding site" evidence="2">
    <location>
        <begin position="204"/>
        <end position="205"/>
    </location>
    <ligand>
        <name>ATP</name>
        <dbReference type="ChEBI" id="CHEBI:30616"/>
    </ligand>
</feature>
<dbReference type="InterPro" id="IPR036597">
    <property type="entry name" value="Fido-like_dom_sf"/>
</dbReference>
<dbReference type="GO" id="GO:0051301">
    <property type="term" value="P:cell division"/>
    <property type="evidence" value="ECO:0007669"/>
    <property type="project" value="UniProtKB-KW"/>
</dbReference>
<dbReference type="AlphaFoldDB" id="A0A096B5D5"/>
<keyword evidence="5" id="KW-0131">Cell cycle</keyword>
<dbReference type="SUPFAM" id="SSF140931">
    <property type="entry name" value="Fic-like"/>
    <property type="match status" value="1"/>
</dbReference>
<evidence type="ECO:0000256" key="2">
    <source>
        <dbReference type="PIRSR" id="PIRSR640198-2"/>
    </source>
</evidence>
<dbReference type="InterPro" id="IPR040198">
    <property type="entry name" value="Fido_containing"/>
</dbReference>
<feature type="domain" description="Fido" evidence="4">
    <location>
        <begin position="90"/>
        <end position="225"/>
    </location>
</feature>
<dbReference type="PANTHER" id="PTHR13504">
    <property type="entry name" value="FIDO DOMAIN-CONTAINING PROTEIN DDB_G0283145"/>
    <property type="match status" value="1"/>
</dbReference>
<evidence type="ECO:0000313" key="6">
    <source>
        <dbReference type="Proteomes" id="UP000029629"/>
    </source>
</evidence>
<keyword evidence="2" id="KW-0547">Nucleotide-binding</keyword>
<dbReference type="InterPro" id="IPR003812">
    <property type="entry name" value="Fido"/>
</dbReference>
<dbReference type="Gene3D" id="1.10.3290.10">
    <property type="entry name" value="Fido-like domain"/>
    <property type="match status" value="1"/>
</dbReference>
<keyword evidence="6" id="KW-1185">Reference proteome</keyword>
<reference evidence="5 6" key="1">
    <citation type="submission" date="2014-07" db="EMBL/GenBank/DDBJ databases">
        <authorList>
            <person name="McCorrison J."/>
            <person name="Sanka R."/>
            <person name="Torralba M."/>
            <person name="Gillis M."/>
            <person name="Haft D.H."/>
            <person name="Methe B."/>
            <person name="Sutton G."/>
            <person name="Nelson K.E."/>
        </authorList>
    </citation>
    <scope>NUCLEOTIDE SEQUENCE [LARGE SCALE GENOMIC DNA]</scope>
    <source>
        <strain evidence="5 6">DNF00040</strain>
    </source>
</reference>
<evidence type="ECO:0000256" key="3">
    <source>
        <dbReference type="PIRSR" id="PIRSR640198-3"/>
    </source>
</evidence>
<dbReference type="GO" id="GO:0005524">
    <property type="term" value="F:ATP binding"/>
    <property type="evidence" value="ECO:0007669"/>
    <property type="project" value="UniProtKB-KW"/>
</dbReference>
<name>A0A096B5D5_9BURK</name>
<dbReference type="PANTHER" id="PTHR13504:SF38">
    <property type="entry name" value="FIDO DOMAIN-CONTAINING PROTEIN"/>
    <property type="match status" value="1"/>
</dbReference>
<dbReference type="EMBL" id="JRNI01000049">
    <property type="protein sequence ID" value="KGF28464.1"/>
    <property type="molecule type" value="Genomic_DNA"/>
</dbReference>
<dbReference type="Proteomes" id="UP000029629">
    <property type="component" value="Unassembled WGS sequence"/>
</dbReference>
<dbReference type="eggNOG" id="COG3177">
    <property type="taxonomic scope" value="Bacteria"/>
</dbReference>
<dbReference type="Pfam" id="PF02661">
    <property type="entry name" value="Fic"/>
    <property type="match status" value="1"/>
</dbReference>
<accession>A0A096B5D5</accession>
<sequence length="256" mass="29672">MYVDQLKKFLDSHRPLSEITVRSLFNDFALRYNHESNRIEGNNLTLVETRVFLEQGVTVKGKPFKDFLDVNNHRLAIDYMMDLIDKKEPLSEGYIKKFNAILLKSTKDDQYAGVYRHIPITIAGSPHTPPQPYLIVPKMEELINSYHTDIGHPIEKIAKFHAKFEAIHPFIEGNGRTGRLIMNTELMKHGYPMAIIKSDEQDTYYEALIAADNGDYSLIINLITEEVENSIKQTLSVIDPEWPIKFEHYFSNEKER</sequence>
<feature type="site" description="Important for autoinhibition of adenylyltransferase activity" evidence="3">
    <location>
        <position position="40"/>
    </location>
</feature>